<evidence type="ECO:0000313" key="8">
    <source>
        <dbReference type="Proteomes" id="UP001221558"/>
    </source>
</evidence>
<organism evidence="7 8">
    <name type="scientific">Sphingobacterium oryzagri</name>
    <dbReference type="NCBI Taxonomy" id="3025669"/>
    <lineage>
        <taxon>Bacteria</taxon>
        <taxon>Pseudomonadati</taxon>
        <taxon>Bacteroidota</taxon>
        <taxon>Sphingobacteriia</taxon>
        <taxon>Sphingobacteriales</taxon>
        <taxon>Sphingobacteriaceae</taxon>
        <taxon>Sphingobacterium</taxon>
    </lineage>
</organism>
<comment type="catalytic activity">
    <reaction evidence="1 3 4">
        <text>[protein]-peptidylproline (omega=180) = [protein]-peptidylproline (omega=0)</text>
        <dbReference type="Rhea" id="RHEA:16237"/>
        <dbReference type="Rhea" id="RHEA-COMP:10747"/>
        <dbReference type="Rhea" id="RHEA-COMP:10748"/>
        <dbReference type="ChEBI" id="CHEBI:83833"/>
        <dbReference type="ChEBI" id="CHEBI:83834"/>
        <dbReference type="EC" id="5.2.1.8"/>
    </reaction>
</comment>
<evidence type="ECO:0000256" key="4">
    <source>
        <dbReference type="RuleBase" id="RU003915"/>
    </source>
</evidence>
<reference evidence="7 8" key="1">
    <citation type="submission" date="2023-02" db="EMBL/GenBank/DDBJ databases">
        <title>Genome sequence of Sphingobacterium sp. KACC 22765.</title>
        <authorList>
            <person name="Kim S."/>
            <person name="Heo J."/>
            <person name="Kwon S.-W."/>
        </authorList>
    </citation>
    <scope>NUCLEOTIDE SEQUENCE [LARGE SCALE GENOMIC DNA]</scope>
    <source>
        <strain evidence="7 8">KACC 22765</strain>
    </source>
</reference>
<comment type="similarity">
    <text evidence="4">Belongs to the FKBP-type PPIase family.</text>
</comment>
<evidence type="ECO:0000256" key="2">
    <source>
        <dbReference type="ARBA" id="ARBA00023110"/>
    </source>
</evidence>
<evidence type="ECO:0000259" key="6">
    <source>
        <dbReference type="PROSITE" id="PS50059"/>
    </source>
</evidence>
<accession>A0ABY7WFK7</accession>
<dbReference type="PROSITE" id="PS51257">
    <property type="entry name" value="PROKAR_LIPOPROTEIN"/>
    <property type="match status" value="1"/>
</dbReference>
<keyword evidence="2 3" id="KW-0697">Rotamase</keyword>
<evidence type="ECO:0000313" key="7">
    <source>
        <dbReference type="EMBL" id="WDF68255.1"/>
    </source>
</evidence>
<evidence type="ECO:0000256" key="5">
    <source>
        <dbReference type="SAM" id="SignalP"/>
    </source>
</evidence>
<evidence type="ECO:0000256" key="1">
    <source>
        <dbReference type="ARBA" id="ARBA00000971"/>
    </source>
</evidence>
<keyword evidence="3 4" id="KW-0413">Isomerase</keyword>
<dbReference type="InterPro" id="IPR001179">
    <property type="entry name" value="PPIase_FKBP_dom"/>
</dbReference>
<feature type="chain" id="PRO_5046133631" description="Peptidyl-prolyl cis-trans isomerase" evidence="5">
    <location>
        <begin position="25"/>
        <end position="204"/>
    </location>
</feature>
<gene>
    <name evidence="7" type="ORF">PQ465_18410</name>
</gene>
<dbReference type="Pfam" id="PF00254">
    <property type="entry name" value="FKBP_C"/>
    <property type="match status" value="1"/>
</dbReference>
<evidence type="ECO:0000256" key="3">
    <source>
        <dbReference type="PROSITE-ProRule" id="PRU00277"/>
    </source>
</evidence>
<dbReference type="EMBL" id="CP117880">
    <property type="protein sequence ID" value="WDF68255.1"/>
    <property type="molecule type" value="Genomic_DNA"/>
</dbReference>
<dbReference type="InterPro" id="IPR046357">
    <property type="entry name" value="PPIase_dom_sf"/>
</dbReference>
<dbReference type="GO" id="GO:0003755">
    <property type="term" value="F:peptidyl-prolyl cis-trans isomerase activity"/>
    <property type="evidence" value="ECO:0007669"/>
    <property type="project" value="UniProtKB-EC"/>
</dbReference>
<dbReference type="PROSITE" id="PS50059">
    <property type="entry name" value="FKBP_PPIASE"/>
    <property type="match status" value="1"/>
</dbReference>
<dbReference type="Proteomes" id="UP001221558">
    <property type="component" value="Chromosome"/>
</dbReference>
<dbReference type="EC" id="5.2.1.8" evidence="4"/>
<keyword evidence="5" id="KW-0732">Signal</keyword>
<protein>
    <recommendedName>
        <fullName evidence="4">Peptidyl-prolyl cis-trans isomerase</fullName>
        <ecNumber evidence="4">5.2.1.8</ecNumber>
    </recommendedName>
</protein>
<dbReference type="SUPFAM" id="SSF54534">
    <property type="entry name" value="FKBP-like"/>
    <property type="match status" value="1"/>
</dbReference>
<feature type="signal peptide" evidence="5">
    <location>
        <begin position="1"/>
        <end position="24"/>
    </location>
</feature>
<sequence length="204" mass="22494">MKVFFRFLCAVVVAAVAFSSCSSGNDYDFERALEEQRIKDSLNNVRIRGIIAEQAGAVKTFADQNLTNAKLDTASGIWYQVVQAGDENSYTYEVTPGGISAPTVEVKYKGTLLNGTVFDETAVGKTAQLPLAQLVQAWRYAFWPKTLRFNGVTYQLGGLTPTGLKKGSIIKFVTPSPWAYDTRSSEKIPANSPLYFEIEVVNLR</sequence>
<proteinExistence type="inferred from homology"/>
<dbReference type="Gene3D" id="3.10.50.40">
    <property type="match status" value="1"/>
</dbReference>
<dbReference type="RefSeq" id="WP_274266988.1">
    <property type="nucleotide sequence ID" value="NZ_CP117880.1"/>
</dbReference>
<name>A0ABY7WFK7_9SPHI</name>
<feature type="domain" description="PPIase FKBP-type" evidence="6">
    <location>
        <begin position="101"/>
        <end position="204"/>
    </location>
</feature>
<keyword evidence="8" id="KW-1185">Reference proteome</keyword>